<sequence length="61" mass="6849">MSDLKRTPTEERGKPQSMKLKTKEEILKRCLACKGGAVTKIMRCKTDLCVNYDFREAALGG</sequence>
<dbReference type="Proteomes" id="UP000014977">
    <property type="component" value="Unassembled WGS sequence"/>
</dbReference>
<dbReference type="STRING" id="897.B2D07_18950"/>
<evidence type="ECO:0000313" key="2">
    <source>
        <dbReference type="Proteomes" id="UP000014977"/>
    </source>
</evidence>
<organism evidence="1 2">
    <name type="scientific">Desulfococcus multivorans DSM 2059</name>
    <dbReference type="NCBI Taxonomy" id="1121405"/>
    <lineage>
        <taxon>Bacteria</taxon>
        <taxon>Pseudomonadati</taxon>
        <taxon>Thermodesulfobacteriota</taxon>
        <taxon>Desulfobacteria</taxon>
        <taxon>Desulfobacterales</taxon>
        <taxon>Desulfococcaceae</taxon>
        <taxon>Desulfococcus</taxon>
    </lineage>
</organism>
<dbReference type="AlphaFoldDB" id="S7TST9"/>
<reference evidence="1 2" key="1">
    <citation type="journal article" date="2013" name="Genome Announc.">
        <title>Draft genome sequences for three mercury-methylating, sulfate-reducing bacteria.</title>
        <authorList>
            <person name="Brown S.D."/>
            <person name="Hurt R.A.Jr."/>
            <person name="Gilmour C.C."/>
            <person name="Elias D.A."/>
        </authorList>
    </citation>
    <scope>NUCLEOTIDE SEQUENCE [LARGE SCALE GENOMIC DNA]</scope>
    <source>
        <strain evidence="1 2">DSM 2059</strain>
    </source>
</reference>
<accession>S7TST9</accession>
<protein>
    <submittedName>
        <fullName evidence="1">Uncharacterized protein</fullName>
    </submittedName>
</protein>
<keyword evidence="2" id="KW-1185">Reference proteome</keyword>
<comment type="caution">
    <text evidence="1">The sequence shown here is derived from an EMBL/GenBank/DDBJ whole genome shotgun (WGS) entry which is preliminary data.</text>
</comment>
<gene>
    <name evidence="1" type="ORF">dsmv_2588</name>
</gene>
<evidence type="ECO:0000313" key="1">
    <source>
        <dbReference type="EMBL" id="EPR39740.1"/>
    </source>
</evidence>
<name>S7TST9_DESML</name>
<proteinExistence type="predicted"/>
<dbReference type="EMBL" id="ATHJ01000088">
    <property type="protein sequence ID" value="EPR39740.1"/>
    <property type="molecule type" value="Genomic_DNA"/>
</dbReference>